<dbReference type="InterPro" id="IPR001638">
    <property type="entry name" value="Solute-binding_3/MltF_N"/>
</dbReference>
<protein>
    <submittedName>
        <fullName evidence="3">Quinoprotein dehydrogenase-associated probable ABC transporter substrate-binding protein</fullName>
    </submittedName>
</protein>
<dbReference type="SUPFAM" id="SSF53850">
    <property type="entry name" value="Periplasmic binding protein-like II"/>
    <property type="match status" value="1"/>
</dbReference>
<proteinExistence type="predicted"/>
<evidence type="ECO:0000259" key="2">
    <source>
        <dbReference type="SMART" id="SM00062"/>
    </source>
</evidence>
<organism evidence="3 4">
    <name type="scientific">Labrys wisconsinensis</name>
    <dbReference type="NCBI Taxonomy" id="425677"/>
    <lineage>
        <taxon>Bacteria</taxon>
        <taxon>Pseudomonadati</taxon>
        <taxon>Pseudomonadota</taxon>
        <taxon>Alphaproteobacteria</taxon>
        <taxon>Hyphomicrobiales</taxon>
        <taxon>Xanthobacteraceae</taxon>
        <taxon>Labrys</taxon>
    </lineage>
</organism>
<name>A0ABU0IYP9_9HYPH</name>
<evidence type="ECO:0000313" key="3">
    <source>
        <dbReference type="EMBL" id="MDQ0467136.1"/>
    </source>
</evidence>
<dbReference type="Proteomes" id="UP001242480">
    <property type="component" value="Unassembled WGS sequence"/>
</dbReference>
<evidence type="ECO:0000256" key="1">
    <source>
        <dbReference type="ARBA" id="ARBA00022729"/>
    </source>
</evidence>
<dbReference type="InterPro" id="IPR022448">
    <property type="entry name" value="Quinoprotein_dehydrogenase"/>
</dbReference>
<gene>
    <name evidence="3" type="ORF">QO011_000131</name>
</gene>
<dbReference type="PANTHER" id="PTHR35936:SF17">
    <property type="entry name" value="ARGININE-BINDING EXTRACELLULAR PROTEIN ARTP"/>
    <property type="match status" value="1"/>
</dbReference>
<dbReference type="SMART" id="SM00062">
    <property type="entry name" value="PBPb"/>
    <property type="match status" value="1"/>
</dbReference>
<evidence type="ECO:0000313" key="4">
    <source>
        <dbReference type="Proteomes" id="UP001242480"/>
    </source>
</evidence>
<reference evidence="3 4" key="1">
    <citation type="submission" date="2023-07" db="EMBL/GenBank/DDBJ databases">
        <title>Genomic Encyclopedia of Type Strains, Phase IV (KMG-IV): sequencing the most valuable type-strain genomes for metagenomic binning, comparative biology and taxonomic classification.</title>
        <authorList>
            <person name="Goeker M."/>
        </authorList>
    </citation>
    <scope>NUCLEOTIDE SEQUENCE [LARGE SCALE GENOMIC DNA]</scope>
    <source>
        <strain evidence="3 4">DSM 19619</strain>
    </source>
</reference>
<comment type="caution">
    <text evidence="3">The sequence shown here is derived from an EMBL/GenBank/DDBJ whole genome shotgun (WGS) entry which is preliminary data.</text>
</comment>
<dbReference type="RefSeq" id="WP_307266387.1">
    <property type="nucleotide sequence ID" value="NZ_JAUSVX010000001.1"/>
</dbReference>
<dbReference type="Pfam" id="PF00497">
    <property type="entry name" value="SBP_bac_3"/>
    <property type="match status" value="1"/>
</dbReference>
<dbReference type="EMBL" id="JAUSVX010000001">
    <property type="protein sequence ID" value="MDQ0467136.1"/>
    <property type="molecule type" value="Genomic_DNA"/>
</dbReference>
<dbReference type="NCBIfam" id="TIGR03871">
    <property type="entry name" value="ABC_peri_MoxJ_2"/>
    <property type="match status" value="1"/>
</dbReference>
<dbReference type="Gene3D" id="3.40.190.10">
    <property type="entry name" value="Periplasmic binding protein-like II"/>
    <property type="match status" value="2"/>
</dbReference>
<keyword evidence="4" id="KW-1185">Reference proteome</keyword>
<feature type="domain" description="Solute-binding protein family 3/N-terminal" evidence="2">
    <location>
        <begin position="55"/>
        <end position="286"/>
    </location>
</feature>
<keyword evidence="1" id="KW-0732">Signal</keyword>
<accession>A0ABU0IYP9</accession>
<sequence>MPNPRLPRTTRRLAWGPDRRAKAAALAAAAFLWAAGPAFDRAAAQQVPDLVTRNVLRVCADPAAMPFSDRKGEGFENRIAEIVAQELKVPLRYYWLPQGPGFVRNTLSSGLCDLIVGYASGADIVDHTNPYYTSTYVLVVKAGGPLDGVERLDDARLKGHKLGVIAATPPVDHLLALGLLPDAKTYALLVDRRFDSPAEEAIADLAEGRIDAVLLWGPIGGYFARKAPVPLKVVPLLQEAQRPAMAYRVTFGIRPNEREWKHALNEVIRKRQGDIDKVLTDYGTPLLDANDKPIAAALGGSGP</sequence>
<dbReference type="PANTHER" id="PTHR35936">
    <property type="entry name" value="MEMBRANE-BOUND LYTIC MUREIN TRANSGLYCOSYLASE F"/>
    <property type="match status" value="1"/>
</dbReference>